<protein>
    <submittedName>
        <fullName evidence="1">Uncharacterized protein</fullName>
    </submittedName>
</protein>
<feature type="non-terminal residue" evidence="1">
    <location>
        <position position="86"/>
    </location>
</feature>
<comment type="caution">
    <text evidence="1">The sequence shown here is derived from an EMBL/GenBank/DDBJ whole genome shotgun (WGS) entry which is preliminary data.</text>
</comment>
<reference evidence="1" key="1">
    <citation type="journal article" date="2014" name="Front. Microbiol.">
        <title>High frequency of phylogenetically diverse reductive dehalogenase-homologous genes in deep subseafloor sedimentary metagenomes.</title>
        <authorList>
            <person name="Kawai M."/>
            <person name="Futagami T."/>
            <person name="Toyoda A."/>
            <person name="Takaki Y."/>
            <person name="Nishi S."/>
            <person name="Hori S."/>
            <person name="Arai W."/>
            <person name="Tsubouchi T."/>
            <person name="Morono Y."/>
            <person name="Uchiyama I."/>
            <person name="Ito T."/>
            <person name="Fujiyama A."/>
            <person name="Inagaki F."/>
            <person name="Takami H."/>
        </authorList>
    </citation>
    <scope>NUCLEOTIDE SEQUENCE</scope>
    <source>
        <strain evidence="1">Expedition CK06-06</strain>
    </source>
</reference>
<proteinExistence type="predicted"/>
<dbReference type="EMBL" id="BARV01041512">
    <property type="protein sequence ID" value="GAI51441.1"/>
    <property type="molecule type" value="Genomic_DNA"/>
</dbReference>
<name>X1Q9G4_9ZZZZ</name>
<gene>
    <name evidence="1" type="ORF">S06H3_62809</name>
</gene>
<dbReference type="AlphaFoldDB" id="X1Q9G4"/>
<accession>X1Q9G4</accession>
<evidence type="ECO:0000313" key="1">
    <source>
        <dbReference type="EMBL" id="GAI51441.1"/>
    </source>
</evidence>
<sequence length="86" mass="9044">MDIEAPGDPGKKSAQTEGQQFISGCIYSGCPGSDLVLPYSVEYDAGLGSGDLPHNESQYDHEGDRDIVIDRPRAGEGVAAYTAALL</sequence>
<organism evidence="1">
    <name type="scientific">marine sediment metagenome</name>
    <dbReference type="NCBI Taxonomy" id="412755"/>
    <lineage>
        <taxon>unclassified sequences</taxon>
        <taxon>metagenomes</taxon>
        <taxon>ecological metagenomes</taxon>
    </lineage>
</organism>